<accession>A0A8X7CRL4</accession>
<protein>
    <submittedName>
        <fullName evidence="1">Uncharacterized protein</fullName>
    </submittedName>
</protein>
<evidence type="ECO:0000313" key="2">
    <source>
        <dbReference type="Proteomes" id="UP000886998"/>
    </source>
</evidence>
<comment type="caution">
    <text evidence="1">The sequence shown here is derived from an EMBL/GenBank/DDBJ whole genome shotgun (WGS) entry which is preliminary data.</text>
</comment>
<keyword evidence="2" id="KW-1185">Reference proteome</keyword>
<dbReference type="AlphaFoldDB" id="A0A8X7CRL4"/>
<proteinExistence type="predicted"/>
<reference evidence="1" key="1">
    <citation type="submission" date="2020-08" db="EMBL/GenBank/DDBJ databases">
        <title>Multicomponent nature underlies the extraordinary mechanical properties of spider dragline silk.</title>
        <authorList>
            <person name="Kono N."/>
            <person name="Nakamura H."/>
            <person name="Mori M."/>
            <person name="Yoshida Y."/>
            <person name="Ohtoshi R."/>
            <person name="Malay A.D."/>
            <person name="Moran D.A.P."/>
            <person name="Tomita M."/>
            <person name="Numata K."/>
            <person name="Arakawa K."/>
        </authorList>
    </citation>
    <scope>NUCLEOTIDE SEQUENCE</scope>
</reference>
<dbReference type="EMBL" id="BMAV01022875">
    <property type="protein sequence ID" value="GFY78216.1"/>
    <property type="molecule type" value="Genomic_DNA"/>
</dbReference>
<sequence>MQITSSSKATQAKVTTPKLLSSKSLVHGLNISKHTLGWKADLHFSNSNSYGKWNSPVSWSKQTGKSHSSGRLEWKFRLHLMQNRVEGQFFLLSWNKLGKREKS</sequence>
<gene>
    <name evidence="1" type="ORF">TNIN_227941</name>
</gene>
<name>A0A8X7CRL4_9ARAC</name>
<dbReference type="Proteomes" id="UP000886998">
    <property type="component" value="Unassembled WGS sequence"/>
</dbReference>
<evidence type="ECO:0000313" key="1">
    <source>
        <dbReference type="EMBL" id="GFY78216.1"/>
    </source>
</evidence>
<organism evidence="1 2">
    <name type="scientific">Trichonephila inaurata madagascariensis</name>
    <dbReference type="NCBI Taxonomy" id="2747483"/>
    <lineage>
        <taxon>Eukaryota</taxon>
        <taxon>Metazoa</taxon>
        <taxon>Ecdysozoa</taxon>
        <taxon>Arthropoda</taxon>
        <taxon>Chelicerata</taxon>
        <taxon>Arachnida</taxon>
        <taxon>Araneae</taxon>
        <taxon>Araneomorphae</taxon>
        <taxon>Entelegynae</taxon>
        <taxon>Araneoidea</taxon>
        <taxon>Nephilidae</taxon>
        <taxon>Trichonephila</taxon>
        <taxon>Trichonephila inaurata</taxon>
    </lineage>
</organism>